<organism evidence="2 3">
    <name type="scientific">Devosia salina</name>
    <dbReference type="NCBI Taxonomy" id="2860336"/>
    <lineage>
        <taxon>Bacteria</taxon>
        <taxon>Pseudomonadati</taxon>
        <taxon>Pseudomonadota</taxon>
        <taxon>Alphaproteobacteria</taxon>
        <taxon>Hyphomicrobiales</taxon>
        <taxon>Devosiaceae</taxon>
        <taxon>Devosia</taxon>
    </lineage>
</organism>
<dbReference type="EMBL" id="CP080590">
    <property type="protein sequence ID" value="QYO78308.1"/>
    <property type="molecule type" value="Genomic_DNA"/>
</dbReference>
<keyword evidence="1" id="KW-0812">Transmembrane</keyword>
<keyword evidence="3" id="KW-1185">Reference proteome</keyword>
<sequence length="51" mass="6022">MERIHITQHTSLGALWFAGWLFSIGYLHLDFWRGLLGLIVWPYFLGAYWAP</sequence>
<dbReference type="RefSeq" id="WP_220306787.1">
    <property type="nucleotide sequence ID" value="NZ_CP080590.1"/>
</dbReference>
<accession>A0ABX8WHF7</accession>
<keyword evidence="1" id="KW-1133">Transmembrane helix</keyword>
<gene>
    <name evidence="2" type="ORF">K1X15_07085</name>
</gene>
<protein>
    <submittedName>
        <fullName evidence="2">Uncharacterized protein</fullName>
    </submittedName>
</protein>
<dbReference type="Proteomes" id="UP000825799">
    <property type="component" value="Chromosome"/>
</dbReference>
<feature type="transmembrane region" description="Helical" evidence="1">
    <location>
        <begin position="12"/>
        <end position="29"/>
    </location>
</feature>
<evidence type="ECO:0000256" key="1">
    <source>
        <dbReference type="SAM" id="Phobius"/>
    </source>
</evidence>
<evidence type="ECO:0000313" key="2">
    <source>
        <dbReference type="EMBL" id="QYO78308.1"/>
    </source>
</evidence>
<name>A0ABX8WHF7_9HYPH</name>
<reference evidence="2 3" key="1">
    <citation type="submission" date="2021-08" db="EMBL/GenBank/DDBJ databases">
        <title>Devosia salina sp. nov., isolated from the South China Sea sediment.</title>
        <authorList>
            <person name="Zhou Z."/>
        </authorList>
    </citation>
    <scope>NUCLEOTIDE SEQUENCE [LARGE SCALE GENOMIC DNA]</scope>
    <source>
        <strain evidence="2 3">SCS-3</strain>
    </source>
</reference>
<proteinExistence type="predicted"/>
<keyword evidence="1" id="KW-0472">Membrane</keyword>
<evidence type="ECO:0000313" key="3">
    <source>
        <dbReference type="Proteomes" id="UP000825799"/>
    </source>
</evidence>